<evidence type="ECO:0000259" key="2">
    <source>
        <dbReference type="Pfam" id="PF25597"/>
    </source>
</evidence>
<dbReference type="InterPro" id="IPR013103">
    <property type="entry name" value="RVT_2"/>
</dbReference>
<protein>
    <recommendedName>
        <fullName evidence="5">Reverse transcriptase Ty1/copia-type domain-containing protein</fullName>
    </recommendedName>
</protein>
<comment type="caution">
    <text evidence="3">The sequence shown here is derived from an EMBL/GenBank/DDBJ whole genome shotgun (WGS) entry which is preliminary data.</text>
</comment>
<proteinExistence type="predicted"/>
<dbReference type="AlphaFoldDB" id="A0ABD2TBS4"/>
<dbReference type="EMBL" id="JBJKTR010000011">
    <property type="protein sequence ID" value="KAL3353759.1"/>
    <property type="molecule type" value="Genomic_DNA"/>
</dbReference>
<evidence type="ECO:0000313" key="4">
    <source>
        <dbReference type="Proteomes" id="UP001627284"/>
    </source>
</evidence>
<dbReference type="SUPFAM" id="SSF56672">
    <property type="entry name" value="DNA/RNA polymerases"/>
    <property type="match status" value="1"/>
</dbReference>
<dbReference type="InterPro" id="IPR057670">
    <property type="entry name" value="SH3_retrovirus"/>
</dbReference>
<dbReference type="Proteomes" id="UP001627284">
    <property type="component" value="Unassembled WGS sequence"/>
</dbReference>
<gene>
    <name evidence="3" type="ORF">AABB24_018471</name>
</gene>
<sequence>MFRGLCVKAAVYIINRMPSSVIADMSPFEKLSNKKPSLHQLRVLGCLCFAKRVNELDKLKPRSTACVFLGYAETQKGYVVYDLANSVFSVNRDVVFQEDVFPFKLKSKDSVPIFTYTGINHEVDDLKEVSIATHELLPQEQVENAEVETSTNLQQTNIYEDTQAEQISQIEVRKSGRGTKPPLWLKDFVSLNIHEGPYSLDKYVSYNSVNPTYQAYLAKMSSVTEPQSYKEATSDAKWTEAMNAEIKALQDNHTWEVVALPDGKTPIGCRWIFKVKYKSNGEVERFKARLVAKGYSQKEGIDYQETFSPVVKMKTIRTVLAIAAQQHWQIHQMDVFNAFLQGDLPDEIYMQLPQGFESQGENKVCRLTKSLYGLKQAPRQWNAKLSEALLRFGFKQSKNDYSLFIKQTSIGSVFVLIYVDDMLITGSSVQLIEETKAKLNQTFKMKDLGELRFFLGIEFARSSKGILMHQRKYALELISETGLGNAKPAVTPIDNNNKLSSRQYDDHFNSENVQEDPPADQSLYQRLIGKLLPDYDKA</sequence>
<feature type="domain" description="Retroviral polymerase SH3-like" evidence="2">
    <location>
        <begin position="46"/>
        <end position="106"/>
    </location>
</feature>
<evidence type="ECO:0000313" key="3">
    <source>
        <dbReference type="EMBL" id="KAL3353759.1"/>
    </source>
</evidence>
<keyword evidence="4" id="KW-1185">Reference proteome</keyword>
<organism evidence="3 4">
    <name type="scientific">Solanum stoloniferum</name>
    <dbReference type="NCBI Taxonomy" id="62892"/>
    <lineage>
        <taxon>Eukaryota</taxon>
        <taxon>Viridiplantae</taxon>
        <taxon>Streptophyta</taxon>
        <taxon>Embryophyta</taxon>
        <taxon>Tracheophyta</taxon>
        <taxon>Spermatophyta</taxon>
        <taxon>Magnoliopsida</taxon>
        <taxon>eudicotyledons</taxon>
        <taxon>Gunneridae</taxon>
        <taxon>Pentapetalae</taxon>
        <taxon>asterids</taxon>
        <taxon>lamiids</taxon>
        <taxon>Solanales</taxon>
        <taxon>Solanaceae</taxon>
        <taxon>Solanoideae</taxon>
        <taxon>Solaneae</taxon>
        <taxon>Solanum</taxon>
    </lineage>
</organism>
<dbReference type="PANTHER" id="PTHR43383:SF2">
    <property type="entry name" value="AMIDOHYDROLASE 2 FAMILY PROTEIN"/>
    <property type="match status" value="1"/>
</dbReference>
<evidence type="ECO:0000259" key="1">
    <source>
        <dbReference type="Pfam" id="PF07727"/>
    </source>
</evidence>
<reference evidence="3 4" key="1">
    <citation type="submission" date="2024-05" db="EMBL/GenBank/DDBJ databases">
        <title>De novo assembly of an allotetraploid wild potato.</title>
        <authorList>
            <person name="Hosaka A.J."/>
        </authorList>
    </citation>
    <scope>NUCLEOTIDE SEQUENCE [LARGE SCALE GENOMIC DNA]</scope>
    <source>
        <tissue evidence="3">Young leaves</tissue>
    </source>
</reference>
<dbReference type="Pfam" id="PF07727">
    <property type="entry name" value="RVT_2"/>
    <property type="match status" value="1"/>
</dbReference>
<dbReference type="PANTHER" id="PTHR43383">
    <property type="entry name" value="NODULIN 6"/>
    <property type="match status" value="1"/>
</dbReference>
<accession>A0ABD2TBS4</accession>
<feature type="domain" description="Reverse transcriptase Ty1/copia-type" evidence="1">
    <location>
        <begin position="252"/>
        <end position="493"/>
    </location>
</feature>
<dbReference type="Pfam" id="PF25597">
    <property type="entry name" value="SH3_retrovirus"/>
    <property type="match status" value="1"/>
</dbReference>
<evidence type="ECO:0008006" key="5">
    <source>
        <dbReference type="Google" id="ProtNLM"/>
    </source>
</evidence>
<dbReference type="InterPro" id="IPR043502">
    <property type="entry name" value="DNA/RNA_pol_sf"/>
</dbReference>
<name>A0ABD2TBS4_9SOLN</name>